<accession>A0A1B0A2Z5</accession>
<proteinExistence type="inferred from homology"/>
<keyword evidence="3" id="KW-0963">Cytoplasm</keyword>
<evidence type="ECO:0000256" key="7">
    <source>
        <dbReference type="SAM" id="MobiDB-lite"/>
    </source>
</evidence>
<dbReference type="EnsemblMetazoa" id="GPAI032875-RA">
    <property type="protein sequence ID" value="GPAI032875-PA"/>
    <property type="gene ID" value="GPAI032875"/>
</dbReference>
<keyword evidence="9" id="KW-1185">Reference proteome</keyword>
<name>A0A1B0A2Z5_GLOPL</name>
<feature type="region of interest" description="Disordered" evidence="7">
    <location>
        <begin position="1"/>
        <end position="24"/>
    </location>
</feature>
<dbReference type="InterPro" id="IPR029214">
    <property type="entry name" value="CFAP144"/>
</dbReference>
<dbReference type="Pfam" id="PF14886">
    <property type="entry name" value="FAM183"/>
    <property type="match status" value="1"/>
</dbReference>
<keyword evidence="5" id="KW-0966">Cell projection</keyword>
<evidence type="ECO:0000256" key="2">
    <source>
        <dbReference type="ARBA" id="ARBA00004245"/>
    </source>
</evidence>
<dbReference type="GO" id="GO:0005929">
    <property type="term" value="C:cilium"/>
    <property type="evidence" value="ECO:0007669"/>
    <property type="project" value="UniProtKB-SubCell"/>
</dbReference>
<keyword evidence="4" id="KW-0206">Cytoskeleton</keyword>
<comment type="subcellular location">
    <subcellularLocation>
        <location evidence="1">Cell projection</location>
        <location evidence="1">Cilium</location>
    </subcellularLocation>
    <subcellularLocation>
        <location evidence="2">Cytoplasm</location>
        <location evidence="2">Cytoskeleton</location>
    </subcellularLocation>
</comment>
<evidence type="ECO:0000256" key="5">
    <source>
        <dbReference type="ARBA" id="ARBA00023273"/>
    </source>
</evidence>
<comment type="similarity">
    <text evidence="6">Belongs to the CFAP144 family.</text>
</comment>
<dbReference type="GO" id="GO:0005856">
    <property type="term" value="C:cytoskeleton"/>
    <property type="evidence" value="ECO:0007669"/>
    <property type="project" value="UniProtKB-SubCell"/>
</dbReference>
<evidence type="ECO:0000256" key="3">
    <source>
        <dbReference type="ARBA" id="ARBA00022490"/>
    </source>
</evidence>
<reference evidence="9" key="1">
    <citation type="submission" date="2014-03" db="EMBL/GenBank/DDBJ databases">
        <authorList>
            <person name="Aksoy S."/>
            <person name="Warren W."/>
            <person name="Wilson R.K."/>
        </authorList>
    </citation>
    <scope>NUCLEOTIDE SEQUENCE [LARGE SCALE GENOMIC DNA]</scope>
    <source>
        <strain evidence="9">IAEA</strain>
    </source>
</reference>
<dbReference type="VEuPathDB" id="VectorBase:GPAI032875"/>
<protein>
    <submittedName>
        <fullName evidence="8">Uncharacterized protein</fullName>
    </submittedName>
</protein>
<evidence type="ECO:0000256" key="1">
    <source>
        <dbReference type="ARBA" id="ARBA00004138"/>
    </source>
</evidence>
<reference evidence="8" key="2">
    <citation type="submission" date="2020-05" db="UniProtKB">
        <authorList>
            <consortium name="EnsemblMetazoa"/>
        </authorList>
    </citation>
    <scope>IDENTIFICATION</scope>
    <source>
        <strain evidence="8">IAEA</strain>
    </source>
</reference>
<evidence type="ECO:0000313" key="8">
    <source>
        <dbReference type="EnsemblMetazoa" id="GPAI032875-PA"/>
    </source>
</evidence>
<organism evidence="8 9">
    <name type="scientific">Glossina pallidipes</name>
    <name type="common">Tsetse fly</name>
    <dbReference type="NCBI Taxonomy" id="7398"/>
    <lineage>
        <taxon>Eukaryota</taxon>
        <taxon>Metazoa</taxon>
        <taxon>Ecdysozoa</taxon>
        <taxon>Arthropoda</taxon>
        <taxon>Hexapoda</taxon>
        <taxon>Insecta</taxon>
        <taxon>Pterygota</taxon>
        <taxon>Neoptera</taxon>
        <taxon>Endopterygota</taxon>
        <taxon>Diptera</taxon>
        <taxon>Brachycera</taxon>
        <taxon>Muscomorpha</taxon>
        <taxon>Hippoboscoidea</taxon>
        <taxon>Glossinidae</taxon>
        <taxon>Glossina</taxon>
    </lineage>
</organism>
<evidence type="ECO:0000256" key="4">
    <source>
        <dbReference type="ARBA" id="ARBA00023212"/>
    </source>
</evidence>
<dbReference type="AlphaFoldDB" id="A0A1B0A2Z5"/>
<sequence>MSASLPVVANNHDEPKQQNKVNGQKYESKHQLPYLFEKELINKQNKYIHIHETFIPCVKTNNAIGKFYVNRDQLKPIKYVSYVKLLQRLEYNRFLPSGMPRLESQVYGWMPRDDKKSAILEQLNRIHAPKRRCYLTVHEPSPIFRDMNKCRDYTMNTPQNDLYTAIIKTNRNIDKSDTKQRRTDGDPVLELESYLN</sequence>
<evidence type="ECO:0000256" key="6">
    <source>
        <dbReference type="ARBA" id="ARBA00034777"/>
    </source>
</evidence>
<evidence type="ECO:0000313" key="9">
    <source>
        <dbReference type="Proteomes" id="UP000092445"/>
    </source>
</evidence>
<dbReference type="Proteomes" id="UP000092445">
    <property type="component" value="Unassembled WGS sequence"/>
</dbReference>